<feature type="transmembrane region" description="Helical" evidence="20">
    <location>
        <begin position="383"/>
        <end position="406"/>
    </location>
</feature>
<reference evidence="23" key="1">
    <citation type="submission" date="2009-10" db="EMBL/GenBank/DDBJ databases">
        <title>The complete chromosome of Gordonia bronchialis DSM 43247.</title>
        <authorList>
            <consortium name="US DOE Joint Genome Institute (JGI-PGF)"/>
            <person name="Lucas S."/>
            <person name="Copeland A."/>
            <person name="Lapidus A."/>
            <person name="Glavina del Rio T."/>
            <person name="Dalin E."/>
            <person name="Tice H."/>
            <person name="Bruce D."/>
            <person name="Goodwin L."/>
            <person name="Pitluck S."/>
            <person name="Kyrpides N."/>
            <person name="Mavromatis K."/>
            <person name="Ivanova N."/>
            <person name="Ovchinnikova G."/>
            <person name="Saunders E."/>
            <person name="Brettin T."/>
            <person name="Detter J.C."/>
            <person name="Han C."/>
            <person name="Larimer F."/>
            <person name="Land M."/>
            <person name="Hauser L."/>
            <person name="Markowitz V."/>
            <person name="Cheng J.-F."/>
            <person name="Hugenholtz P."/>
            <person name="Woyke T."/>
            <person name="Wu D."/>
            <person name="Jando M."/>
            <person name="Schneider S."/>
            <person name="Goeker M."/>
            <person name="Klenk H.-P."/>
            <person name="Eisen J.A."/>
        </authorList>
    </citation>
    <scope>NUCLEOTIDE SEQUENCE [LARGE SCALE GENOMIC DNA]</scope>
    <source>
        <strain evidence="23">ATCC 25592 / DSM 43247 / BCRC 13721 / JCM 3198 / KCTC 3076 / NBRC 16047 / NCTC 10667</strain>
    </source>
</reference>
<dbReference type="Pfam" id="PF09594">
    <property type="entry name" value="GT87"/>
    <property type="match status" value="1"/>
</dbReference>
<keyword evidence="5" id="KW-1003">Cell membrane</keyword>
<keyword evidence="23" id="KW-1185">Reference proteome</keyword>
<feature type="domain" description="Nudix hydrolase" evidence="21">
    <location>
        <begin position="412"/>
        <end position="535"/>
    </location>
</feature>
<dbReference type="GO" id="GO:0035539">
    <property type="term" value="F:8-oxo-7,8-dihydrodeoxyguanosine triphosphate pyrophosphatase activity"/>
    <property type="evidence" value="ECO:0007669"/>
    <property type="project" value="UniProtKB-EC"/>
</dbReference>
<dbReference type="GO" id="GO:0044715">
    <property type="term" value="F:8-oxo-dGDP phosphatase activity"/>
    <property type="evidence" value="ECO:0007669"/>
    <property type="project" value="TreeGrafter"/>
</dbReference>
<evidence type="ECO:0000256" key="13">
    <source>
        <dbReference type="ARBA" id="ARBA00022989"/>
    </source>
</evidence>
<dbReference type="Pfam" id="PF00293">
    <property type="entry name" value="NUDIX"/>
    <property type="match status" value="1"/>
</dbReference>
<dbReference type="EC" id="3.6.1.55" evidence="18"/>
<feature type="transmembrane region" description="Helical" evidence="20">
    <location>
        <begin position="284"/>
        <end position="304"/>
    </location>
</feature>
<dbReference type="PROSITE" id="PS00893">
    <property type="entry name" value="NUDIX_BOX"/>
    <property type="match status" value="1"/>
</dbReference>
<dbReference type="EMBL" id="CP001802">
    <property type="protein sequence ID" value="ACY22246.1"/>
    <property type="molecule type" value="Genomic_DNA"/>
</dbReference>
<keyword evidence="14 20" id="KW-0472">Membrane</keyword>
<evidence type="ECO:0000256" key="2">
    <source>
        <dbReference type="ARBA" id="ARBA00004651"/>
    </source>
</evidence>
<evidence type="ECO:0000256" key="9">
    <source>
        <dbReference type="ARBA" id="ARBA00022723"/>
    </source>
</evidence>
<evidence type="ECO:0000256" key="19">
    <source>
        <dbReference type="SAM" id="MobiDB-lite"/>
    </source>
</evidence>
<dbReference type="Gene3D" id="3.90.79.10">
    <property type="entry name" value="Nucleoside Triphosphate Pyrophosphohydrolase"/>
    <property type="match status" value="1"/>
</dbReference>
<dbReference type="PANTHER" id="PTHR47707:SF1">
    <property type="entry name" value="NUDIX HYDROLASE FAMILY PROTEIN"/>
    <property type="match status" value="1"/>
</dbReference>
<dbReference type="eggNOG" id="COG1051">
    <property type="taxonomic scope" value="Bacteria"/>
</dbReference>
<dbReference type="InterPro" id="IPR018584">
    <property type="entry name" value="GT87"/>
</dbReference>
<evidence type="ECO:0000256" key="11">
    <source>
        <dbReference type="ARBA" id="ARBA00022801"/>
    </source>
</evidence>
<comment type="subcellular location">
    <subcellularLocation>
        <location evidence="2">Cell membrane</location>
        <topology evidence="2">Multi-pass membrane protein</topology>
    </subcellularLocation>
</comment>
<keyword evidence="11" id="KW-0378">Hydrolase</keyword>
<evidence type="ECO:0000256" key="16">
    <source>
        <dbReference type="ARBA" id="ARBA00024033"/>
    </source>
</evidence>
<evidence type="ECO:0000256" key="1">
    <source>
        <dbReference type="ARBA" id="ARBA00001946"/>
    </source>
</evidence>
<organism evidence="22 23">
    <name type="scientific">Gordonia bronchialis (strain ATCC 25592 / DSM 43247 / BCRC 13721 / JCM 3198 / KCTC 3076 / NBRC 16047 / NCTC 10667)</name>
    <name type="common">Rhodococcus bronchialis</name>
    <dbReference type="NCBI Taxonomy" id="526226"/>
    <lineage>
        <taxon>Bacteria</taxon>
        <taxon>Bacillati</taxon>
        <taxon>Actinomycetota</taxon>
        <taxon>Actinomycetes</taxon>
        <taxon>Mycobacteriales</taxon>
        <taxon>Gordoniaceae</taxon>
        <taxon>Gordonia</taxon>
    </lineage>
</organism>
<dbReference type="GO" id="GO:0006260">
    <property type="term" value="P:DNA replication"/>
    <property type="evidence" value="ECO:0007669"/>
    <property type="project" value="UniProtKB-KW"/>
</dbReference>
<keyword evidence="4" id="KW-0515">Mutator protein</keyword>
<reference evidence="22 23" key="2">
    <citation type="journal article" date="2010" name="Stand. Genomic Sci.">
        <title>Complete genome sequence of Gordonia bronchialis type strain (3410).</title>
        <authorList>
            <person name="Ivanova N."/>
            <person name="Sikorski J."/>
            <person name="Jando M."/>
            <person name="Lapidus A."/>
            <person name="Nolan M."/>
            <person name="Lucas S."/>
            <person name="Del Rio T.G."/>
            <person name="Tice H."/>
            <person name="Copeland A."/>
            <person name="Cheng J.F."/>
            <person name="Chen F."/>
            <person name="Bruce D."/>
            <person name="Goodwin L."/>
            <person name="Pitluck S."/>
            <person name="Mavromatis K."/>
            <person name="Ovchinnikova G."/>
            <person name="Pati A."/>
            <person name="Chen A."/>
            <person name="Palaniappan K."/>
            <person name="Land M."/>
            <person name="Hauser L."/>
            <person name="Chang Y.J."/>
            <person name="Jeffries C.D."/>
            <person name="Chain P."/>
            <person name="Saunders E."/>
            <person name="Han C."/>
            <person name="Detter J.C."/>
            <person name="Brettin T."/>
            <person name="Rohde M."/>
            <person name="Goker M."/>
            <person name="Bristow J."/>
            <person name="Eisen J.A."/>
            <person name="Markowitz V."/>
            <person name="Hugenholtz P."/>
            <person name="Klenk H.P."/>
            <person name="Kyrpides N.C."/>
        </authorList>
    </citation>
    <scope>NUCLEOTIDE SEQUENCE [LARGE SCALE GENOMIC DNA]</scope>
    <source>
        <strain evidence="23">ATCC 25592 / DSM 43247 / BCRC 13721 / JCM 3198 / KCTC 3076 / NBRC 16047 / NCTC 10667</strain>
    </source>
</reference>
<comment type="similarity">
    <text evidence="3">Belongs to the Nudix hydrolase family.</text>
</comment>
<comment type="similarity">
    <text evidence="16">Belongs to the glycosyltransferase 87 family.</text>
</comment>
<dbReference type="NCBIfam" id="NF009915">
    <property type="entry name" value="PRK13375.1"/>
    <property type="match status" value="1"/>
</dbReference>
<dbReference type="GO" id="GO:0044716">
    <property type="term" value="F:8-oxo-GDP phosphatase activity"/>
    <property type="evidence" value="ECO:0007669"/>
    <property type="project" value="TreeGrafter"/>
</dbReference>
<dbReference type="InterPro" id="IPR020084">
    <property type="entry name" value="NUDIX_hydrolase_CS"/>
</dbReference>
<keyword evidence="8" id="KW-0235">DNA replication</keyword>
<feature type="transmembrane region" description="Helical" evidence="20">
    <location>
        <begin position="354"/>
        <end position="371"/>
    </location>
</feature>
<dbReference type="AlphaFoldDB" id="D0LAV3"/>
<name>D0LAV3_GORB4</name>
<evidence type="ECO:0000256" key="18">
    <source>
        <dbReference type="ARBA" id="ARBA00038905"/>
    </source>
</evidence>
<keyword evidence="13 20" id="KW-1133">Transmembrane helix</keyword>
<dbReference type="GO" id="GO:0005886">
    <property type="term" value="C:plasma membrane"/>
    <property type="evidence" value="ECO:0007669"/>
    <property type="project" value="UniProtKB-SubCell"/>
</dbReference>
<evidence type="ECO:0000256" key="7">
    <source>
        <dbReference type="ARBA" id="ARBA00022692"/>
    </source>
</evidence>
<dbReference type="PANTHER" id="PTHR47707">
    <property type="entry name" value="8-OXO-DGTP DIPHOSPHATASE"/>
    <property type="match status" value="1"/>
</dbReference>
<dbReference type="Proteomes" id="UP000001219">
    <property type="component" value="Chromosome"/>
</dbReference>
<dbReference type="STRING" id="526226.Gbro_3039"/>
<dbReference type="InterPro" id="IPR000086">
    <property type="entry name" value="NUDIX_hydrolase_dom"/>
</dbReference>
<dbReference type="KEGG" id="gbr:Gbro_3039"/>
<dbReference type="HOGENOM" id="CLU_034641_1_0_11"/>
<dbReference type="InterPro" id="IPR015797">
    <property type="entry name" value="NUDIX_hydrolase-like_dom_sf"/>
</dbReference>
<feature type="transmembrane region" description="Helical" evidence="20">
    <location>
        <begin position="165"/>
        <end position="182"/>
    </location>
</feature>
<evidence type="ECO:0000256" key="10">
    <source>
        <dbReference type="ARBA" id="ARBA00022763"/>
    </source>
</evidence>
<comment type="cofactor">
    <cofactor evidence="1">
        <name>Mg(2+)</name>
        <dbReference type="ChEBI" id="CHEBI:18420"/>
    </cofactor>
</comment>
<dbReference type="GO" id="GO:0016758">
    <property type="term" value="F:hexosyltransferase activity"/>
    <property type="evidence" value="ECO:0007669"/>
    <property type="project" value="InterPro"/>
</dbReference>
<dbReference type="PRINTS" id="PR00502">
    <property type="entry name" value="NUDIXFAMILY"/>
</dbReference>
<dbReference type="GO" id="GO:0008413">
    <property type="term" value="F:8-oxo-7,8-dihydroguanosine triphosphate pyrophosphatase activity"/>
    <property type="evidence" value="ECO:0007669"/>
    <property type="project" value="TreeGrafter"/>
</dbReference>
<comment type="catalytic activity">
    <reaction evidence="17">
        <text>8-oxo-dGTP + H2O = 8-oxo-dGMP + diphosphate + H(+)</text>
        <dbReference type="Rhea" id="RHEA:31575"/>
        <dbReference type="ChEBI" id="CHEBI:15377"/>
        <dbReference type="ChEBI" id="CHEBI:15378"/>
        <dbReference type="ChEBI" id="CHEBI:33019"/>
        <dbReference type="ChEBI" id="CHEBI:63224"/>
        <dbReference type="ChEBI" id="CHEBI:77896"/>
        <dbReference type="EC" id="3.6.1.55"/>
    </reaction>
</comment>
<evidence type="ECO:0000256" key="6">
    <source>
        <dbReference type="ARBA" id="ARBA00022679"/>
    </source>
</evidence>
<evidence type="ECO:0000256" key="14">
    <source>
        <dbReference type="ARBA" id="ARBA00023136"/>
    </source>
</evidence>
<sequence length="570" mass="61382">MTDPPRGRSAAMPTPPMPRGSLRWDLVRSRSVLATAILAASIIVRLLWDTLTVNGRNFVDLHVYRDGSAGLADGSLYLFTYSGSTDFALPFTYPPFAAVVLYPLSLLPWGLVALLWELATFAALYGGVVLALRLCGRRSGAYTLAAVWSAIAIWCEPVRVTLDYGQINVYLMFATLLAVSWARSRRGQLAGGALIGLIAGIKLTPAITGLWYLAVRKPLGAVAAALAFGATILGCLIFFPEVTRTYYGSLIGDADRIGPVARVINQSLRGALSRIAGHDIGSSWLWLAAVAVAVVFAVATWRAVRDDAFGVLMVVQLLGLLVSPISWVHHWVWLLPLAIWLVHGNGARRTGARVLLGLWVVVAAAGIPWILKMIEQSRYELAPAATAILGTAWSVLALATLAWIALAPTTRRRTEVVAAAIIDDGRLLLAQRSKPTDLAGKWELPGGRVEAGETAHEAVRREIREELGVDVEPLQRVGGEVPLRDDLVLRAYAARLTAGTPRALEHLDLRWMSADDLRTVDLDDVVPADREWLPTLIGMLATSGVEPDGPEPRANGTVGSPTVDEPHSAG</sequence>
<evidence type="ECO:0000259" key="21">
    <source>
        <dbReference type="PROSITE" id="PS51462"/>
    </source>
</evidence>
<keyword evidence="12" id="KW-0460">Magnesium</keyword>
<evidence type="ECO:0000256" key="3">
    <source>
        <dbReference type="ARBA" id="ARBA00005582"/>
    </source>
</evidence>
<proteinExistence type="inferred from homology"/>
<dbReference type="CDD" id="cd03425">
    <property type="entry name" value="NUDIX_MutT_NudA_like"/>
    <property type="match status" value="1"/>
</dbReference>
<keyword evidence="6" id="KW-0808">Transferase</keyword>
<dbReference type="GO" id="GO:0046872">
    <property type="term" value="F:metal ion binding"/>
    <property type="evidence" value="ECO:0007669"/>
    <property type="project" value="UniProtKB-KW"/>
</dbReference>
<dbReference type="GO" id="GO:0006281">
    <property type="term" value="P:DNA repair"/>
    <property type="evidence" value="ECO:0007669"/>
    <property type="project" value="UniProtKB-KW"/>
</dbReference>
<keyword evidence="9" id="KW-0479">Metal-binding</keyword>
<feature type="transmembrane region" description="Helical" evidence="20">
    <location>
        <begin position="109"/>
        <end position="132"/>
    </location>
</feature>
<protein>
    <recommendedName>
        <fullName evidence="18">8-oxo-dGTP diphosphatase</fullName>
        <ecNumber evidence="18">3.6.1.55</ecNumber>
    </recommendedName>
</protein>
<dbReference type="InterPro" id="IPR020476">
    <property type="entry name" value="Nudix_hydrolase"/>
</dbReference>
<feature type="transmembrane region" description="Helical" evidence="20">
    <location>
        <begin position="324"/>
        <end position="342"/>
    </location>
</feature>
<accession>D0LAV3</accession>
<dbReference type="InterPro" id="IPR047127">
    <property type="entry name" value="MutT-like"/>
</dbReference>
<evidence type="ECO:0000313" key="22">
    <source>
        <dbReference type="EMBL" id="ACY22246.1"/>
    </source>
</evidence>
<keyword evidence="10" id="KW-0227">DNA damage</keyword>
<keyword evidence="7 20" id="KW-0812">Transmembrane</keyword>
<evidence type="ECO:0000256" key="15">
    <source>
        <dbReference type="ARBA" id="ARBA00023204"/>
    </source>
</evidence>
<feature type="transmembrane region" description="Helical" evidence="20">
    <location>
        <begin position="219"/>
        <end position="239"/>
    </location>
</feature>
<feature type="transmembrane region" description="Helical" evidence="20">
    <location>
        <begin position="189"/>
        <end position="213"/>
    </location>
</feature>
<evidence type="ECO:0000256" key="17">
    <source>
        <dbReference type="ARBA" id="ARBA00035861"/>
    </source>
</evidence>
<dbReference type="PROSITE" id="PS51462">
    <property type="entry name" value="NUDIX"/>
    <property type="match status" value="1"/>
</dbReference>
<feature type="region of interest" description="Disordered" evidence="19">
    <location>
        <begin position="543"/>
        <end position="570"/>
    </location>
</feature>
<dbReference type="SUPFAM" id="SSF55811">
    <property type="entry name" value="Nudix"/>
    <property type="match status" value="1"/>
</dbReference>
<gene>
    <name evidence="22" type="ordered locus">Gbro_3039</name>
</gene>
<feature type="transmembrane region" description="Helical" evidence="20">
    <location>
        <begin position="139"/>
        <end position="159"/>
    </location>
</feature>
<evidence type="ECO:0000256" key="5">
    <source>
        <dbReference type="ARBA" id="ARBA00022475"/>
    </source>
</evidence>
<evidence type="ECO:0000256" key="8">
    <source>
        <dbReference type="ARBA" id="ARBA00022705"/>
    </source>
</evidence>
<evidence type="ECO:0000256" key="20">
    <source>
        <dbReference type="SAM" id="Phobius"/>
    </source>
</evidence>
<keyword evidence="15" id="KW-0234">DNA repair</keyword>
<dbReference type="RefSeq" id="WP_012834762.1">
    <property type="nucleotide sequence ID" value="NC_013441.1"/>
</dbReference>
<evidence type="ECO:0000313" key="23">
    <source>
        <dbReference type="Proteomes" id="UP000001219"/>
    </source>
</evidence>
<evidence type="ECO:0000256" key="12">
    <source>
        <dbReference type="ARBA" id="ARBA00022842"/>
    </source>
</evidence>
<feature type="transmembrane region" description="Helical" evidence="20">
    <location>
        <begin position="31"/>
        <end position="48"/>
    </location>
</feature>
<dbReference type="CAZy" id="GT87">
    <property type="family name" value="Glycosyltransferase Family 87"/>
</dbReference>
<evidence type="ECO:0000256" key="4">
    <source>
        <dbReference type="ARBA" id="ARBA00022457"/>
    </source>
</evidence>